<feature type="domain" description="Nitrite/Sulfite reductase ferredoxin-like" evidence="7">
    <location>
        <begin position="18"/>
        <end position="82"/>
    </location>
</feature>
<dbReference type="eggNOG" id="COG0155">
    <property type="taxonomic scope" value="Bacteria"/>
</dbReference>
<dbReference type="EMBL" id="JAME01000023">
    <property type="protein sequence ID" value="ETX28035.1"/>
    <property type="molecule type" value="Genomic_DNA"/>
</dbReference>
<dbReference type="InterPro" id="IPR036136">
    <property type="entry name" value="Nit/Sulf_reduc_fer-like_dom_sf"/>
</dbReference>
<dbReference type="SUPFAM" id="SSF55124">
    <property type="entry name" value="Nitrite/Sulfite reductase N-terminal domain-like"/>
    <property type="match status" value="1"/>
</dbReference>
<proteinExistence type="predicted"/>
<dbReference type="RefSeq" id="WP_043772621.1">
    <property type="nucleotide sequence ID" value="NZ_JAME01000023.1"/>
</dbReference>
<evidence type="ECO:0000256" key="1">
    <source>
        <dbReference type="ARBA" id="ARBA00022485"/>
    </source>
</evidence>
<dbReference type="GO" id="GO:0016491">
    <property type="term" value="F:oxidoreductase activity"/>
    <property type="evidence" value="ECO:0007669"/>
    <property type="project" value="UniProtKB-KW"/>
</dbReference>
<dbReference type="STRING" id="1449351.RISW2_09680"/>
<evidence type="ECO:0000256" key="3">
    <source>
        <dbReference type="ARBA" id="ARBA00022723"/>
    </source>
</evidence>
<dbReference type="SUPFAM" id="SSF56014">
    <property type="entry name" value="Nitrite and sulphite reductase 4Fe-4S domain-like"/>
    <property type="match status" value="1"/>
</dbReference>
<evidence type="ECO:0000256" key="6">
    <source>
        <dbReference type="ARBA" id="ARBA00023014"/>
    </source>
</evidence>
<sequence>MSTARVRGWCPGALTPMLSGDGYVLRVRPRGGRLSANEARALAALAARHGSGTLEITQRANLQIRGISAAALPALQQGLAAAGLVDDDAGVEARRNVVVSPFDDDGTAAPLARALEAALGATGWPPLPSKFGFAVDAGPAGRRIAAASGDVRIERCAAGILVRADGARAGRPVPDAAAAVALARALAEWFAASGGIGADGRGRMARHLARGAVLPPDLAGDAVPDPALSPVPPGPGAGGLSLGAAFGLLRAERLAGIADRLDDAPLCVTPFRTLFVPGAGDRLQDFAAPDLVTASGDPRLRVVACTGAPGCPQAEGATRPLAAALAARVPEGALWHVSGCAKGCANPRPADVTAVARGGRYDLVMGGAPWEEPSRRGLSAAEIEEALGT</sequence>
<dbReference type="GO" id="GO:0051539">
    <property type="term" value="F:4 iron, 4 sulfur cluster binding"/>
    <property type="evidence" value="ECO:0007669"/>
    <property type="project" value="UniProtKB-KW"/>
</dbReference>
<keyword evidence="3" id="KW-0479">Metal-binding</keyword>
<dbReference type="Gene3D" id="3.30.413.10">
    <property type="entry name" value="Sulfite Reductase Hemoprotein, domain 1"/>
    <property type="match status" value="2"/>
</dbReference>
<evidence type="ECO:0000256" key="5">
    <source>
        <dbReference type="ARBA" id="ARBA00023004"/>
    </source>
</evidence>
<keyword evidence="2" id="KW-0349">Heme</keyword>
<dbReference type="Pfam" id="PF03460">
    <property type="entry name" value="NIR_SIR_ferr"/>
    <property type="match status" value="1"/>
</dbReference>
<name>X7F5J5_9RHOB</name>
<keyword evidence="6" id="KW-0411">Iron-sulfur</keyword>
<evidence type="ECO:0000259" key="7">
    <source>
        <dbReference type="Pfam" id="PF03460"/>
    </source>
</evidence>
<keyword evidence="5" id="KW-0408">Iron</keyword>
<comment type="caution">
    <text evidence="8">The sequence shown here is derived from an EMBL/GenBank/DDBJ whole genome shotgun (WGS) entry which is preliminary data.</text>
</comment>
<keyword evidence="9" id="KW-1185">Reference proteome</keyword>
<evidence type="ECO:0000313" key="8">
    <source>
        <dbReference type="EMBL" id="ETX28035.1"/>
    </source>
</evidence>
<dbReference type="GO" id="GO:0046872">
    <property type="term" value="F:metal ion binding"/>
    <property type="evidence" value="ECO:0007669"/>
    <property type="project" value="UniProtKB-KW"/>
</dbReference>
<protein>
    <submittedName>
        <fullName evidence="8">Precorrin-3B synthase</fullName>
    </submittedName>
</protein>
<dbReference type="InterPro" id="IPR005117">
    <property type="entry name" value="NiRdtase/SiRdtase_haem-b_fer"/>
</dbReference>
<reference evidence="8 9" key="1">
    <citation type="submission" date="2014-01" db="EMBL/GenBank/DDBJ databases">
        <title>Roseivivax isoporae LMG 25204 Genome Sequencing.</title>
        <authorList>
            <person name="Lai Q."/>
            <person name="Li G."/>
            <person name="Shao Z."/>
        </authorList>
    </citation>
    <scope>NUCLEOTIDE SEQUENCE [LARGE SCALE GENOMIC DNA]</scope>
    <source>
        <strain evidence="8 9">LMG 25204</strain>
    </source>
</reference>
<dbReference type="AlphaFoldDB" id="X7F5J5"/>
<organism evidence="8 9">
    <name type="scientific">Roseivivax isoporae LMG 25204</name>
    <dbReference type="NCBI Taxonomy" id="1449351"/>
    <lineage>
        <taxon>Bacteria</taxon>
        <taxon>Pseudomonadati</taxon>
        <taxon>Pseudomonadota</taxon>
        <taxon>Alphaproteobacteria</taxon>
        <taxon>Rhodobacterales</taxon>
        <taxon>Roseobacteraceae</taxon>
        <taxon>Roseivivax</taxon>
    </lineage>
</organism>
<gene>
    <name evidence="8" type="ORF">RISW2_09680</name>
</gene>
<dbReference type="PANTHER" id="PTHR32439:SF9">
    <property type="entry name" value="BLR3264 PROTEIN"/>
    <property type="match status" value="1"/>
</dbReference>
<dbReference type="Proteomes" id="UP000023430">
    <property type="component" value="Unassembled WGS sequence"/>
</dbReference>
<accession>X7F5J5</accession>
<keyword evidence="1" id="KW-0004">4Fe-4S</keyword>
<dbReference type="Gene3D" id="3.90.480.10">
    <property type="entry name" value="Sulfite Reductase Hemoprotein,Domain 2"/>
    <property type="match status" value="1"/>
</dbReference>
<evidence type="ECO:0000313" key="9">
    <source>
        <dbReference type="Proteomes" id="UP000023430"/>
    </source>
</evidence>
<dbReference type="PANTHER" id="PTHR32439">
    <property type="entry name" value="FERREDOXIN--NITRITE REDUCTASE, CHLOROPLASTIC"/>
    <property type="match status" value="1"/>
</dbReference>
<keyword evidence="4" id="KW-0560">Oxidoreductase</keyword>
<evidence type="ECO:0000256" key="2">
    <source>
        <dbReference type="ARBA" id="ARBA00022617"/>
    </source>
</evidence>
<evidence type="ECO:0000256" key="4">
    <source>
        <dbReference type="ARBA" id="ARBA00023002"/>
    </source>
</evidence>
<dbReference type="InterPro" id="IPR045854">
    <property type="entry name" value="NO2/SO3_Rdtase_4Fe4S_sf"/>
</dbReference>
<dbReference type="OrthoDB" id="7459360at2"/>
<dbReference type="InterPro" id="IPR051329">
    <property type="entry name" value="NIR_SIR_4Fe-4S"/>
</dbReference>